<feature type="domain" description="Zinc finger DksA/TraR C4-type" evidence="5">
    <location>
        <begin position="34"/>
        <end position="65"/>
    </location>
</feature>
<gene>
    <name evidence="6" type="ORF">P3W55_13305</name>
</gene>
<name>A0AAW6P693_9PSED</name>
<dbReference type="PROSITE" id="PS01102">
    <property type="entry name" value="ZF_DKSA_1"/>
    <property type="match status" value="1"/>
</dbReference>
<evidence type="ECO:0000259" key="5">
    <source>
        <dbReference type="Pfam" id="PF01258"/>
    </source>
</evidence>
<dbReference type="AlphaFoldDB" id="A0AAW6P693"/>
<dbReference type="EMBL" id="JARJLR010000233">
    <property type="protein sequence ID" value="MDF3842687.1"/>
    <property type="molecule type" value="Genomic_DNA"/>
</dbReference>
<evidence type="ECO:0000256" key="3">
    <source>
        <dbReference type="ARBA" id="ARBA00022833"/>
    </source>
</evidence>
<dbReference type="GO" id="GO:0008270">
    <property type="term" value="F:zinc ion binding"/>
    <property type="evidence" value="ECO:0007669"/>
    <property type="project" value="UniProtKB-KW"/>
</dbReference>
<evidence type="ECO:0000256" key="2">
    <source>
        <dbReference type="ARBA" id="ARBA00022771"/>
    </source>
</evidence>
<dbReference type="PROSITE" id="PS51128">
    <property type="entry name" value="ZF_DKSA_2"/>
    <property type="match status" value="1"/>
</dbReference>
<accession>A0AAW6P693</accession>
<evidence type="ECO:0000256" key="4">
    <source>
        <dbReference type="PROSITE-ProRule" id="PRU00510"/>
    </source>
</evidence>
<protein>
    <submittedName>
        <fullName evidence="6">TraR/DksA family transcriptional regulator</fullName>
    </submittedName>
</protein>
<keyword evidence="3" id="KW-0862">Zinc</keyword>
<feature type="zinc finger region" description="dksA C4-type" evidence="4">
    <location>
        <begin position="35"/>
        <end position="59"/>
    </location>
</feature>
<dbReference type="InterPro" id="IPR012783">
    <property type="entry name" value="Znf_C4_TraR"/>
</dbReference>
<keyword evidence="1" id="KW-0479">Metal-binding</keyword>
<dbReference type="InterPro" id="IPR000962">
    <property type="entry name" value="Znf_DskA_TraR"/>
</dbReference>
<dbReference type="PANTHER" id="PTHR38777:SF1">
    <property type="entry name" value="DNAK SUPPRESSOR PROTEIN"/>
    <property type="match status" value="1"/>
</dbReference>
<dbReference type="RefSeq" id="WP_276214660.1">
    <property type="nucleotide sequence ID" value="NZ_JARJLR010000233.1"/>
</dbReference>
<evidence type="ECO:0000313" key="7">
    <source>
        <dbReference type="Proteomes" id="UP001220662"/>
    </source>
</evidence>
<dbReference type="GO" id="GO:1900378">
    <property type="term" value="P:positive regulation of secondary metabolite biosynthetic process"/>
    <property type="evidence" value="ECO:0007669"/>
    <property type="project" value="TreeGrafter"/>
</dbReference>
<keyword evidence="2" id="KW-0863">Zinc-finger</keyword>
<dbReference type="Proteomes" id="UP001220662">
    <property type="component" value="Unassembled WGS sequence"/>
</dbReference>
<sequence>MADNADIANDIMQDRLDALLAARRPQAIRDSATWCEFCGEAIPQARRLAAPGCIYCIDCQSIAEQRRA</sequence>
<dbReference type="PANTHER" id="PTHR38777">
    <property type="entry name" value="FELS-2 PROPHAGE PROTEIN"/>
    <property type="match status" value="1"/>
</dbReference>
<organism evidence="6 7">
    <name type="scientific">Pseudomonas citronellolis</name>
    <dbReference type="NCBI Taxonomy" id="53408"/>
    <lineage>
        <taxon>Bacteria</taxon>
        <taxon>Pseudomonadati</taxon>
        <taxon>Pseudomonadota</taxon>
        <taxon>Gammaproteobacteria</taxon>
        <taxon>Pseudomonadales</taxon>
        <taxon>Pseudomonadaceae</taxon>
        <taxon>Pseudomonas</taxon>
    </lineage>
</organism>
<evidence type="ECO:0000256" key="1">
    <source>
        <dbReference type="ARBA" id="ARBA00022723"/>
    </source>
</evidence>
<dbReference type="InterPro" id="IPR020458">
    <property type="entry name" value="Znf_DskA_TraR_CS"/>
</dbReference>
<dbReference type="NCBIfam" id="TIGR02419">
    <property type="entry name" value="C4_traR_proteo"/>
    <property type="match status" value="1"/>
</dbReference>
<evidence type="ECO:0000313" key="6">
    <source>
        <dbReference type="EMBL" id="MDF3842687.1"/>
    </source>
</evidence>
<comment type="caution">
    <text evidence="6">The sequence shown here is derived from an EMBL/GenBank/DDBJ whole genome shotgun (WGS) entry which is preliminary data.</text>
</comment>
<proteinExistence type="predicted"/>
<dbReference type="Gene3D" id="1.20.120.910">
    <property type="entry name" value="DksA, coiled-coil domain"/>
    <property type="match status" value="1"/>
</dbReference>
<reference evidence="6" key="1">
    <citation type="submission" date="2023-03" db="EMBL/GenBank/DDBJ databases">
        <title>Draft assemblies of triclosan tolerant bacteria isolated from returned activated sludge.</title>
        <authorList>
            <person name="Van Hamelsveld S."/>
        </authorList>
    </citation>
    <scope>NUCLEOTIDE SEQUENCE</scope>
    <source>
        <strain evidence="6">GW210015_S63</strain>
    </source>
</reference>
<dbReference type="Pfam" id="PF01258">
    <property type="entry name" value="zf-dskA_traR"/>
    <property type="match status" value="1"/>
</dbReference>
<dbReference type="SUPFAM" id="SSF57716">
    <property type="entry name" value="Glucocorticoid receptor-like (DNA-binding domain)"/>
    <property type="match status" value="1"/>
</dbReference>